<evidence type="ECO:0000313" key="3">
    <source>
        <dbReference type="Proteomes" id="UP000184387"/>
    </source>
</evidence>
<dbReference type="PANTHER" id="PTHR42928:SF5">
    <property type="entry name" value="BLR1237 PROTEIN"/>
    <property type="match status" value="1"/>
</dbReference>
<keyword evidence="3" id="KW-1185">Reference proteome</keyword>
<dbReference type="STRING" id="198092.SAMN02745194_00863"/>
<dbReference type="AlphaFoldDB" id="A0A1M6D9F2"/>
<reference evidence="2 3" key="1">
    <citation type="submission" date="2016-11" db="EMBL/GenBank/DDBJ databases">
        <authorList>
            <person name="Jaros S."/>
            <person name="Januszkiewicz K."/>
            <person name="Wedrychowicz H."/>
        </authorList>
    </citation>
    <scope>NUCLEOTIDE SEQUENCE [LARGE SCALE GENOMIC DNA]</scope>
    <source>
        <strain evidence="2 3">DSM 14916</strain>
    </source>
</reference>
<dbReference type="PROSITE" id="PS51318">
    <property type="entry name" value="TAT"/>
    <property type="match status" value="1"/>
</dbReference>
<dbReference type="InterPro" id="IPR005064">
    <property type="entry name" value="BUG"/>
</dbReference>
<dbReference type="Proteomes" id="UP000184387">
    <property type="component" value="Unassembled WGS sequence"/>
</dbReference>
<evidence type="ECO:0000313" key="2">
    <source>
        <dbReference type="EMBL" id="SHI69791.1"/>
    </source>
</evidence>
<dbReference type="PANTHER" id="PTHR42928">
    <property type="entry name" value="TRICARBOXYLATE-BINDING PROTEIN"/>
    <property type="match status" value="1"/>
</dbReference>
<sequence>MRDTSLSTGPLLTRRRALLGVIGGGAALLGAGPARAQSLSSRPVLLAVPFAPGGAVDIIARALSEPLAAALGTTIVIDNRPGASGAIAAASVARAEPDGHTLFIATPGTSITAAFQPQLLPGDPRQFLAPVGRMATQPYVLTVTKSFPANDLAGFVAWTKANSGAFLLANTGQMTATRLAGELLGLRIGTEITPVPYRGSGVVATDLLSGRVHGIFAQLSDALALQRQGAKLLAVSSLNRAPLLPDVPAISEIVPGFDVFSWNGIFAPAATPVPVLETLNAGLNKALSNPGLRERFRADGVEFVPGPRQALAEILDREIKGWTDLSTKVRIDPQ</sequence>
<dbReference type="EMBL" id="FQZF01000004">
    <property type="protein sequence ID" value="SHI69791.1"/>
    <property type="molecule type" value="Genomic_DNA"/>
</dbReference>
<keyword evidence="2" id="KW-0675">Receptor</keyword>
<dbReference type="Pfam" id="PF03401">
    <property type="entry name" value="TctC"/>
    <property type="match status" value="1"/>
</dbReference>
<evidence type="ECO:0000256" key="1">
    <source>
        <dbReference type="ARBA" id="ARBA00006987"/>
    </source>
</evidence>
<proteinExistence type="inferred from homology"/>
<comment type="similarity">
    <text evidence="1">Belongs to the UPF0065 (bug) family.</text>
</comment>
<dbReference type="Gene3D" id="3.40.190.10">
    <property type="entry name" value="Periplasmic binding protein-like II"/>
    <property type="match status" value="1"/>
</dbReference>
<organism evidence="2 3">
    <name type="scientific">Muricoccus roseus</name>
    <dbReference type="NCBI Taxonomy" id="198092"/>
    <lineage>
        <taxon>Bacteria</taxon>
        <taxon>Pseudomonadati</taxon>
        <taxon>Pseudomonadota</taxon>
        <taxon>Alphaproteobacteria</taxon>
        <taxon>Acetobacterales</taxon>
        <taxon>Roseomonadaceae</taxon>
        <taxon>Muricoccus</taxon>
    </lineage>
</organism>
<dbReference type="RefSeq" id="WP_073132214.1">
    <property type="nucleotide sequence ID" value="NZ_FQZF01000004.1"/>
</dbReference>
<protein>
    <submittedName>
        <fullName evidence="2">Tripartite-type tricarboxylate transporter, receptor component TctC</fullName>
    </submittedName>
</protein>
<dbReference type="InterPro" id="IPR006311">
    <property type="entry name" value="TAT_signal"/>
</dbReference>
<dbReference type="Gene3D" id="3.40.190.150">
    <property type="entry name" value="Bordetella uptake gene, domain 1"/>
    <property type="match status" value="1"/>
</dbReference>
<name>A0A1M6D9F2_9PROT</name>
<gene>
    <name evidence="2" type="ORF">SAMN02745194_00863</name>
</gene>
<accession>A0A1M6D9F2</accession>
<dbReference type="InterPro" id="IPR042100">
    <property type="entry name" value="Bug_dom1"/>
</dbReference>
<dbReference type="PIRSF" id="PIRSF017082">
    <property type="entry name" value="YflP"/>
    <property type="match status" value="1"/>
</dbReference>